<dbReference type="InterPro" id="IPR001602">
    <property type="entry name" value="UPF0047_YjbQ-like"/>
</dbReference>
<organism evidence="2 3">
    <name type="scientific">Fluctibacter halophilus</name>
    <dbReference type="NCBI Taxonomy" id="226011"/>
    <lineage>
        <taxon>Bacteria</taxon>
        <taxon>Pseudomonadati</taxon>
        <taxon>Pseudomonadota</taxon>
        <taxon>Gammaproteobacteria</taxon>
        <taxon>Alteromonadales</taxon>
        <taxon>Alteromonadaceae</taxon>
        <taxon>Fluctibacter</taxon>
    </lineage>
</organism>
<keyword evidence="3" id="KW-1185">Reference proteome</keyword>
<evidence type="ECO:0000256" key="1">
    <source>
        <dbReference type="ARBA" id="ARBA00005534"/>
    </source>
</evidence>
<dbReference type="PANTHER" id="PTHR30615:SF8">
    <property type="entry name" value="UPF0047 PROTEIN C4A8.02C"/>
    <property type="match status" value="1"/>
</dbReference>
<accession>A0ABS8GB14</accession>
<dbReference type="NCBIfam" id="TIGR00149">
    <property type="entry name" value="TIGR00149_YjbQ"/>
    <property type="match status" value="1"/>
</dbReference>
<dbReference type="Pfam" id="PF01894">
    <property type="entry name" value="YjbQ"/>
    <property type="match status" value="1"/>
</dbReference>
<evidence type="ECO:0000313" key="2">
    <source>
        <dbReference type="EMBL" id="MCC2617698.1"/>
    </source>
</evidence>
<dbReference type="Gene3D" id="2.60.120.460">
    <property type="entry name" value="YjbQ-like"/>
    <property type="match status" value="1"/>
</dbReference>
<dbReference type="InterPro" id="IPR035917">
    <property type="entry name" value="YjbQ-like_sf"/>
</dbReference>
<comment type="similarity">
    <text evidence="1">Belongs to the UPF0047 family.</text>
</comment>
<dbReference type="SUPFAM" id="SSF111038">
    <property type="entry name" value="YjbQ-like"/>
    <property type="match status" value="1"/>
</dbReference>
<dbReference type="PANTHER" id="PTHR30615">
    <property type="entry name" value="UNCHARACTERIZED PROTEIN YJBQ-RELATED"/>
    <property type="match status" value="1"/>
</dbReference>
<dbReference type="PROSITE" id="PS01314">
    <property type="entry name" value="UPF0047"/>
    <property type="match status" value="1"/>
</dbReference>
<reference evidence="2 3" key="1">
    <citation type="submission" date="2021-10" db="EMBL/GenBank/DDBJ databases">
        <title>Draft genome of Aestuariibacter halophilus JC2043.</title>
        <authorList>
            <person name="Emsley S.A."/>
            <person name="Pfannmuller K.M."/>
            <person name="Ushijima B."/>
            <person name="Saw J.H."/>
            <person name="Videau P."/>
        </authorList>
    </citation>
    <scope>NUCLEOTIDE SEQUENCE [LARGE SCALE GENOMIC DNA]</scope>
    <source>
        <strain evidence="2 3">JC2043</strain>
    </source>
</reference>
<dbReference type="PIRSF" id="PIRSF004681">
    <property type="entry name" value="UCP004681"/>
    <property type="match status" value="1"/>
</dbReference>
<name>A0ABS8GB14_9ALTE</name>
<proteinExistence type="inferred from homology"/>
<dbReference type="Proteomes" id="UP001520878">
    <property type="component" value="Unassembled WGS sequence"/>
</dbReference>
<dbReference type="RefSeq" id="WP_229162034.1">
    <property type="nucleotide sequence ID" value="NZ_JAJEWP010000005.1"/>
</dbReference>
<gene>
    <name evidence="2" type="ORF">LJ739_15710</name>
</gene>
<sequence>MTSNAVYWQQALTLKPRSRGFHLITQEVIEQLPALKDMDIGTLHLFIQHTSASLTLNENADPTVRADLERHINVLAPENAPYYQHTYEGDDDMPAHIKASLLGASVSIPVAQGKLLLGTWQGIYLGEHRDHGGPRRLIATAQGCATSFSDP</sequence>
<evidence type="ECO:0000313" key="3">
    <source>
        <dbReference type="Proteomes" id="UP001520878"/>
    </source>
</evidence>
<comment type="caution">
    <text evidence="2">The sequence shown here is derived from an EMBL/GenBank/DDBJ whole genome shotgun (WGS) entry which is preliminary data.</text>
</comment>
<dbReference type="EMBL" id="JAJEWP010000005">
    <property type="protein sequence ID" value="MCC2617698.1"/>
    <property type="molecule type" value="Genomic_DNA"/>
</dbReference>
<protein>
    <submittedName>
        <fullName evidence="2">Secondary thiamine-phosphate synthase enzyme YjbQ</fullName>
    </submittedName>
</protein>